<sequence length="388" mass="44645">MTKVAFVVQRCGLEVNGGAESLCLMIAQKMSKYWDTEILTTCALDYITWKNHYTAGVENIQGVTVRRFPVTQQRDIKSFNRLSDNISPRLQQASIEEQEAWMQAQGPFSLEMITYVKNHQHEYDAFIFFTYLYATTYFILPLVAKKAYLAPLAHNEWTIYMNMWDKFFEKPRGFIFNTLEELNFLKARFPKAKLEGPIAGVGIDVPSTCNPDEFRQKYNINQPFFLYVGRIDPSKGCQELFTYFLKLPKKESASTKLVLLGKPAMPIPKHPDIITLGFVDEQTKWDALAACDLLIMPSPYESLSIVLLEAWSIGKAVLVNGKCDVLVGQCRRAQGGVWYTSEDEFQVAIEIISQEVRLQLGRQGKKFVENNYRWDNIEQMYLNCVKYS</sequence>
<evidence type="ECO:0000259" key="2">
    <source>
        <dbReference type="Pfam" id="PF00534"/>
    </source>
</evidence>
<evidence type="ECO:0000313" key="3">
    <source>
        <dbReference type="EMBL" id="RUT07591.1"/>
    </source>
</evidence>
<dbReference type="PANTHER" id="PTHR46401">
    <property type="entry name" value="GLYCOSYLTRANSFERASE WBBK-RELATED"/>
    <property type="match status" value="1"/>
</dbReference>
<evidence type="ECO:0000256" key="1">
    <source>
        <dbReference type="ARBA" id="ARBA00022679"/>
    </source>
</evidence>
<dbReference type="EMBL" id="RSCL01000004">
    <property type="protein sequence ID" value="RUT07591.1"/>
    <property type="molecule type" value="Genomic_DNA"/>
</dbReference>
<organism evidence="3 4">
    <name type="scientific">Dulcicalothrix desertica PCC 7102</name>
    <dbReference type="NCBI Taxonomy" id="232991"/>
    <lineage>
        <taxon>Bacteria</taxon>
        <taxon>Bacillati</taxon>
        <taxon>Cyanobacteriota</taxon>
        <taxon>Cyanophyceae</taxon>
        <taxon>Nostocales</taxon>
        <taxon>Calotrichaceae</taxon>
        <taxon>Dulcicalothrix</taxon>
    </lineage>
</organism>
<feature type="domain" description="Glycosyl transferase family 1" evidence="2">
    <location>
        <begin position="212"/>
        <end position="344"/>
    </location>
</feature>
<dbReference type="Gene3D" id="3.40.50.2000">
    <property type="entry name" value="Glycogen Phosphorylase B"/>
    <property type="match status" value="1"/>
</dbReference>
<dbReference type="RefSeq" id="WP_127080480.1">
    <property type="nucleotide sequence ID" value="NZ_RSCL01000004.1"/>
</dbReference>
<keyword evidence="1 3" id="KW-0808">Transferase</keyword>
<proteinExistence type="predicted"/>
<reference evidence="3" key="2">
    <citation type="journal article" date="2019" name="Genome Biol. Evol.">
        <title>Day and night: Metabolic profiles and evolutionary relationships of six axenic non-marine cyanobacteria.</title>
        <authorList>
            <person name="Will S.E."/>
            <person name="Henke P."/>
            <person name="Boedeker C."/>
            <person name="Huang S."/>
            <person name="Brinkmann H."/>
            <person name="Rohde M."/>
            <person name="Jarek M."/>
            <person name="Friedl T."/>
            <person name="Seufert S."/>
            <person name="Schumacher M."/>
            <person name="Overmann J."/>
            <person name="Neumann-Schaal M."/>
            <person name="Petersen J."/>
        </authorList>
    </citation>
    <scope>NUCLEOTIDE SEQUENCE [LARGE SCALE GENOMIC DNA]</scope>
    <source>
        <strain evidence="3">PCC 7102</strain>
    </source>
</reference>
<dbReference type="Proteomes" id="UP000271624">
    <property type="component" value="Unassembled WGS sequence"/>
</dbReference>
<dbReference type="OrthoDB" id="502646at2"/>
<dbReference type="AlphaFoldDB" id="A0A433VNF6"/>
<gene>
    <name evidence="3" type="ORF">DSM106972_018510</name>
</gene>
<dbReference type="PANTHER" id="PTHR46401:SF2">
    <property type="entry name" value="GLYCOSYLTRANSFERASE WBBK-RELATED"/>
    <property type="match status" value="1"/>
</dbReference>
<comment type="caution">
    <text evidence="3">The sequence shown here is derived from an EMBL/GenBank/DDBJ whole genome shotgun (WGS) entry which is preliminary data.</text>
</comment>
<dbReference type="CDD" id="cd03801">
    <property type="entry name" value="GT4_PimA-like"/>
    <property type="match status" value="1"/>
</dbReference>
<dbReference type="SUPFAM" id="SSF53756">
    <property type="entry name" value="UDP-Glycosyltransferase/glycogen phosphorylase"/>
    <property type="match status" value="1"/>
</dbReference>
<dbReference type="Pfam" id="PF00534">
    <property type="entry name" value="Glycos_transf_1"/>
    <property type="match status" value="1"/>
</dbReference>
<keyword evidence="4" id="KW-1185">Reference proteome</keyword>
<name>A0A433VNF6_9CYAN</name>
<protein>
    <submittedName>
        <fullName evidence="3">Hexosyltransferase</fullName>
    </submittedName>
</protein>
<dbReference type="GO" id="GO:0016757">
    <property type="term" value="F:glycosyltransferase activity"/>
    <property type="evidence" value="ECO:0007669"/>
    <property type="project" value="InterPro"/>
</dbReference>
<evidence type="ECO:0000313" key="4">
    <source>
        <dbReference type="Proteomes" id="UP000271624"/>
    </source>
</evidence>
<accession>A0A433VNF6</accession>
<dbReference type="InterPro" id="IPR001296">
    <property type="entry name" value="Glyco_trans_1"/>
</dbReference>
<reference evidence="3" key="1">
    <citation type="submission" date="2018-12" db="EMBL/GenBank/DDBJ databases">
        <authorList>
            <person name="Will S."/>
            <person name="Neumann-Schaal M."/>
            <person name="Henke P."/>
        </authorList>
    </citation>
    <scope>NUCLEOTIDE SEQUENCE</scope>
    <source>
        <strain evidence="3">PCC 7102</strain>
    </source>
</reference>
<dbReference type="GO" id="GO:0009103">
    <property type="term" value="P:lipopolysaccharide biosynthetic process"/>
    <property type="evidence" value="ECO:0007669"/>
    <property type="project" value="TreeGrafter"/>
</dbReference>